<evidence type="ECO:0000313" key="4">
    <source>
        <dbReference type="EMBL" id="MFD1514248.1"/>
    </source>
</evidence>
<dbReference type="SUPFAM" id="SSF48179">
    <property type="entry name" value="6-phosphogluconate dehydrogenase C-terminal domain-like"/>
    <property type="match status" value="1"/>
</dbReference>
<feature type="compositionally biased region" description="Basic and acidic residues" evidence="2">
    <location>
        <begin position="240"/>
        <end position="256"/>
    </location>
</feature>
<accession>A0ABD6AY77</accession>
<dbReference type="PANTHER" id="PTHR43060:SF15">
    <property type="entry name" value="3-HYDROXYISOBUTYRATE DEHYDROGENASE-LIKE 1, MITOCHONDRIAL-RELATED"/>
    <property type="match status" value="1"/>
</dbReference>
<dbReference type="EC" id="1.1.-.-" evidence="4"/>
<dbReference type="Pfam" id="PF03446">
    <property type="entry name" value="NAD_binding_2"/>
    <property type="match status" value="1"/>
</dbReference>
<dbReference type="Gene3D" id="3.40.50.720">
    <property type="entry name" value="NAD(P)-binding Rossmann-like Domain"/>
    <property type="match status" value="1"/>
</dbReference>
<feature type="region of interest" description="Disordered" evidence="2">
    <location>
        <begin position="237"/>
        <end position="256"/>
    </location>
</feature>
<name>A0ABD6AY77_9EURY</name>
<gene>
    <name evidence="4" type="ORF">ACFSBT_13280</name>
</gene>
<dbReference type="SUPFAM" id="SSF51735">
    <property type="entry name" value="NAD(P)-binding Rossmann-fold domains"/>
    <property type="match status" value="1"/>
</dbReference>
<dbReference type="InterPro" id="IPR036291">
    <property type="entry name" value="NAD(P)-bd_dom_sf"/>
</dbReference>
<proteinExistence type="predicted"/>
<dbReference type="EMBL" id="JBHUDC010000007">
    <property type="protein sequence ID" value="MFD1514248.1"/>
    <property type="molecule type" value="Genomic_DNA"/>
</dbReference>
<comment type="caution">
    <text evidence="4">The sequence shown here is derived from an EMBL/GenBank/DDBJ whole genome shotgun (WGS) entry which is preliminary data.</text>
</comment>
<dbReference type="Proteomes" id="UP001597187">
    <property type="component" value="Unassembled WGS sequence"/>
</dbReference>
<dbReference type="InterPro" id="IPR013328">
    <property type="entry name" value="6PGD_dom2"/>
</dbReference>
<dbReference type="InterPro" id="IPR015815">
    <property type="entry name" value="HIBADH-related"/>
</dbReference>
<keyword evidence="1 4" id="KW-0560">Oxidoreductase</keyword>
<feature type="domain" description="6-phosphogluconate dehydrogenase NADP-binding" evidence="3">
    <location>
        <begin position="16"/>
        <end position="172"/>
    </location>
</feature>
<organism evidence="4 5">
    <name type="scientific">Halomarina rubra</name>
    <dbReference type="NCBI Taxonomy" id="2071873"/>
    <lineage>
        <taxon>Archaea</taxon>
        <taxon>Methanobacteriati</taxon>
        <taxon>Methanobacteriota</taxon>
        <taxon>Stenosarchaea group</taxon>
        <taxon>Halobacteria</taxon>
        <taxon>Halobacteriales</taxon>
        <taxon>Natronomonadaceae</taxon>
        <taxon>Halomarina</taxon>
    </lineage>
</organism>
<evidence type="ECO:0000256" key="2">
    <source>
        <dbReference type="SAM" id="MobiDB-lite"/>
    </source>
</evidence>
<protein>
    <submittedName>
        <fullName evidence="4">NAD(P)-dependent oxidoreductase</fullName>
        <ecNumber evidence="4">1.1.-.-</ecNumber>
    </submittedName>
</protein>
<dbReference type="AlphaFoldDB" id="A0ABD6AY77"/>
<evidence type="ECO:0000259" key="3">
    <source>
        <dbReference type="Pfam" id="PF03446"/>
    </source>
</evidence>
<dbReference type="RefSeq" id="WP_250874222.1">
    <property type="nucleotide sequence ID" value="NZ_JALXFV010000007.1"/>
</dbReference>
<dbReference type="InterPro" id="IPR008927">
    <property type="entry name" value="6-PGluconate_DH-like_C_sf"/>
</dbReference>
<dbReference type="PANTHER" id="PTHR43060">
    <property type="entry name" value="3-HYDROXYISOBUTYRATE DEHYDROGENASE-LIKE 1, MITOCHONDRIAL-RELATED"/>
    <property type="match status" value="1"/>
</dbReference>
<keyword evidence="5" id="KW-1185">Reference proteome</keyword>
<dbReference type="Gene3D" id="1.10.1040.10">
    <property type="entry name" value="N-(1-d-carboxylethyl)-l-norvaline Dehydrogenase, domain 2"/>
    <property type="match status" value="1"/>
</dbReference>
<evidence type="ECO:0000313" key="5">
    <source>
        <dbReference type="Proteomes" id="UP001597187"/>
    </source>
</evidence>
<reference evidence="4 5" key="1">
    <citation type="journal article" date="2019" name="Int. J. Syst. Evol. Microbiol.">
        <title>The Global Catalogue of Microorganisms (GCM) 10K type strain sequencing project: providing services to taxonomists for standard genome sequencing and annotation.</title>
        <authorList>
            <consortium name="The Broad Institute Genomics Platform"/>
            <consortium name="The Broad Institute Genome Sequencing Center for Infectious Disease"/>
            <person name="Wu L."/>
            <person name="Ma J."/>
        </authorList>
    </citation>
    <scope>NUCLEOTIDE SEQUENCE [LARGE SCALE GENOMIC DNA]</scope>
    <source>
        <strain evidence="4 5">CGMCC 1.12563</strain>
    </source>
</reference>
<evidence type="ECO:0000256" key="1">
    <source>
        <dbReference type="ARBA" id="ARBA00023002"/>
    </source>
</evidence>
<dbReference type="GO" id="GO:0016491">
    <property type="term" value="F:oxidoreductase activity"/>
    <property type="evidence" value="ECO:0007669"/>
    <property type="project" value="UniProtKB-KW"/>
</dbReference>
<sequence length="347" mass="37672">MTQPSTNRSDGRNVETVGIVGAGRVGQWFVTKLVRESYDVVVSDVDPEAVADAVDRGAAAAEHAADATARADVVVLALPTREAVETAMEGADGVLDALEPGQAVVDTGTTTPDLDVHYHGRCRERDAGYVDCGLTRHGPGRAEGDEPAYTLFVGGERDDYESVRPVVDALAYTHEFFEGVGNGHVVKLGVALRASIRATMAAEVCEFLSHNGVDPDQVVDLLEWEIPSVYVDPPSVPTRGFERARETDDGETEPRGVRVDDAGERARLRTSAWAKDTAYALDVAHSSNSYAPLLTAAHQTRLLAENYGAALTDRDLSFGDEEWGPFHLRSLYRALSRPQEEWRRLGR</sequence>
<dbReference type="InterPro" id="IPR006115">
    <property type="entry name" value="6PGDH_NADP-bd"/>
</dbReference>
<dbReference type="PIRSF" id="PIRSF000103">
    <property type="entry name" value="HIBADH"/>
    <property type="match status" value="1"/>
</dbReference>